<dbReference type="NCBIfam" id="NF005559">
    <property type="entry name" value="PRK07231.1"/>
    <property type="match status" value="1"/>
</dbReference>
<comment type="similarity">
    <text evidence="1">Belongs to the short-chain dehydrogenases/reductases (SDR) family.</text>
</comment>
<evidence type="ECO:0000313" key="4">
    <source>
        <dbReference type="Proteomes" id="UP000270743"/>
    </source>
</evidence>
<dbReference type="FunFam" id="3.40.50.720:FF:000084">
    <property type="entry name" value="Short-chain dehydrogenase reductase"/>
    <property type="match status" value="1"/>
</dbReference>
<dbReference type="GO" id="GO:0016491">
    <property type="term" value="F:oxidoreductase activity"/>
    <property type="evidence" value="ECO:0007669"/>
    <property type="project" value="UniProtKB-KW"/>
</dbReference>
<dbReference type="PANTHER" id="PTHR24321">
    <property type="entry name" value="DEHYDROGENASES, SHORT CHAIN"/>
    <property type="match status" value="1"/>
</dbReference>
<evidence type="ECO:0000256" key="2">
    <source>
        <dbReference type="ARBA" id="ARBA00023002"/>
    </source>
</evidence>
<keyword evidence="2 3" id="KW-0560">Oxidoreductase</keyword>
<dbReference type="Proteomes" id="UP000270743">
    <property type="component" value="Unassembled WGS sequence"/>
</dbReference>
<protein>
    <submittedName>
        <fullName evidence="3">2,5-dichloro-2,5-cyclohexadiene-1,4-diol dehydrogenase</fullName>
        <ecNumber evidence="3">1.1.1.-</ecNumber>
    </submittedName>
</protein>
<evidence type="ECO:0000256" key="1">
    <source>
        <dbReference type="ARBA" id="ARBA00006484"/>
    </source>
</evidence>
<dbReference type="PANTHER" id="PTHR24321:SF8">
    <property type="entry name" value="ESTRADIOL 17-BETA-DEHYDROGENASE 8-RELATED"/>
    <property type="match status" value="1"/>
</dbReference>
<dbReference type="RefSeq" id="WP_126155688.1">
    <property type="nucleotide sequence ID" value="NZ_UZWE01000050.1"/>
</dbReference>
<gene>
    <name evidence="3" type="primary">linC</name>
    <name evidence="3" type="ORF">PARHAE_03296</name>
</gene>
<dbReference type="SUPFAM" id="SSF51735">
    <property type="entry name" value="NAD(P)-binding Rossmann-fold domains"/>
    <property type="match status" value="1"/>
</dbReference>
<dbReference type="Pfam" id="PF13561">
    <property type="entry name" value="adh_short_C2"/>
    <property type="match status" value="1"/>
</dbReference>
<dbReference type="CDD" id="cd05233">
    <property type="entry name" value="SDR_c"/>
    <property type="match status" value="1"/>
</dbReference>
<dbReference type="AlphaFoldDB" id="A0A447IRH3"/>
<keyword evidence="4" id="KW-1185">Reference proteome</keyword>
<dbReference type="EC" id="1.1.1.-" evidence="3"/>
<proteinExistence type="inferred from homology"/>
<dbReference type="Gene3D" id="3.40.50.720">
    <property type="entry name" value="NAD(P)-binding Rossmann-like Domain"/>
    <property type="match status" value="1"/>
</dbReference>
<dbReference type="PROSITE" id="PS00061">
    <property type="entry name" value="ADH_SHORT"/>
    <property type="match status" value="1"/>
</dbReference>
<organism evidence="3 4">
    <name type="scientific">Paracoccus haematequi</name>
    <dbReference type="NCBI Taxonomy" id="2491866"/>
    <lineage>
        <taxon>Bacteria</taxon>
        <taxon>Pseudomonadati</taxon>
        <taxon>Pseudomonadota</taxon>
        <taxon>Alphaproteobacteria</taxon>
        <taxon>Rhodobacterales</taxon>
        <taxon>Paracoccaceae</taxon>
        <taxon>Paracoccus</taxon>
    </lineage>
</organism>
<dbReference type="InterPro" id="IPR002347">
    <property type="entry name" value="SDR_fam"/>
</dbReference>
<name>A0A447IRH3_9RHOB</name>
<dbReference type="InterPro" id="IPR036291">
    <property type="entry name" value="NAD(P)-bd_dom_sf"/>
</dbReference>
<dbReference type="InterPro" id="IPR020904">
    <property type="entry name" value="Sc_DH/Rdtase_CS"/>
</dbReference>
<dbReference type="EMBL" id="UZWE01000050">
    <property type="protein sequence ID" value="VDS10085.1"/>
    <property type="molecule type" value="Genomic_DNA"/>
</dbReference>
<dbReference type="PRINTS" id="PR00081">
    <property type="entry name" value="GDHRDH"/>
</dbReference>
<sequence length="251" mass="25645">MKIEFSGTTGIVTGAASGIGRAIAEGYAAAGGTVIVSDLNRDAAQKVADAIVAAGGRALAFAADVALESDIQALVRFAEDETGSLSHLVNNAGIGGAQATTGDYPVEAWRKVIDVNLIGVFLGMRFAIPAMKRAGGGAVVNLSSILGSVGFAKSSAYVAAKHGVNGLTKAAALEHAADGIRVNAVGPGFISTPMLDEHLDRQTLDYLATQHALQRLGTADEVASLVLYLLSDQASFITGSYHLVDGGYTAR</sequence>
<accession>A0A447IRH3</accession>
<dbReference type="PRINTS" id="PR00080">
    <property type="entry name" value="SDRFAMILY"/>
</dbReference>
<evidence type="ECO:0000313" key="3">
    <source>
        <dbReference type="EMBL" id="VDS10085.1"/>
    </source>
</evidence>
<reference evidence="3 4" key="1">
    <citation type="submission" date="2018-12" db="EMBL/GenBank/DDBJ databases">
        <authorList>
            <person name="Criscuolo A."/>
        </authorList>
    </citation>
    <scope>NUCLEOTIDE SEQUENCE [LARGE SCALE GENOMIC DNA]</scope>
    <source>
        <strain evidence="3">ACIP1116241</strain>
    </source>
</reference>
<dbReference type="OrthoDB" id="9792355at2"/>